<gene>
    <name evidence="1" type="primary">orf1</name>
</gene>
<protein>
    <submittedName>
        <fullName evidence="1">ORF1</fullName>
    </submittedName>
</protein>
<dbReference type="AlphaFoldDB" id="Q9ZAD6"/>
<organism evidence="1">
    <name type="scientific">Porphyromonas gingivalis</name>
    <name type="common">Bacteroides gingivalis</name>
    <dbReference type="NCBI Taxonomy" id="837"/>
    <lineage>
        <taxon>Bacteria</taxon>
        <taxon>Pseudomonadati</taxon>
        <taxon>Bacteroidota</taxon>
        <taxon>Bacteroidia</taxon>
        <taxon>Bacteroidales</taxon>
        <taxon>Porphyromonadaceae</taxon>
        <taxon>Porphyromonas</taxon>
    </lineage>
</organism>
<sequence length="163" mass="17973">MSRAMSIVHSIVPKGFACQYIDLTTACALQILCRCNSNMPFHHKGIVPFEFDRWSTQSDSTCDVCIAIMILCSAIEEEYTFSFDYLGGFGCGAVMDDSTMILIAAYRIETNSEIEGLSGTECCELFTQYHFVMVATGFPLLFQPHKESGKGNAITYHSGTNTG</sequence>
<accession>Q9ZAD6</accession>
<name>Q9ZAD6_PORGN</name>
<reference evidence="1" key="1">
    <citation type="journal article" date="1999" name="FEBS Lett.">
        <title>A novel dnaK operon from Porphyromonas gingivalis.</title>
        <authorList>
            <person name="Yoshida A."/>
            <person name="Nakano Y."/>
            <person name="Yamashita Y."/>
            <person name="Oho T."/>
            <person name="Shibata Y."/>
            <person name="Ohishi M."/>
            <person name="Koga T."/>
        </authorList>
    </citation>
    <scope>NUCLEOTIDE SEQUENCE</scope>
    <source>
        <strain evidence="1">ATCC 33277</strain>
    </source>
</reference>
<evidence type="ECO:0000313" key="1">
    <source>
        <dbReference type="EMBL" id="BAA35084.1"/>
    </source>
</evidence>
<dbReference type="EMBL" id="AB015879">
    <property type="protein sequence ID" value="BAA35084.1"/>
    <property type="molecule type" value="Genomic_DNA"/>
</dbReference>
<proteinExistence type="predicted"/>